<keyword evidence="8 9" id="KW-0472">Membrane</keyword>
<reference evidence="10" key="1">
    <citation type="submission" date="2021-12" db="EMBL/GenBank/DDBJ databases">
        <authorList>
            <person name="King R."/>
        </authorList>
    </citation>
    <scope>NUCLEOTIDE SEQUENCE</scope>
</reference>
<proteinExistence type="predicted"/>
<evidence type="ECO:0000256" key="8">
    <source>
        <dbReference type="ARBA" id="ARBA00023136"/>
    </source>
</evidence>
<evidence type="ECO:0000313" key="10">
    <source>
        <dbReference type="EMBL" id="CAH0560114.1"/>
    </source>
</evidence>
<evidence type="ECO:0000256" key="3">
    <source>
        <dbReference type="ARBA" id="ARBA00022490"/>
    </source>
</evidence>
<dbReference type="OrthoDB" id="10036464at2759"/>
<dbReference type="PANTHER" id="PTHR35259:SF1">
    <property type="entry name" value="BOMBESIN RECEPTOR-ACTIVATED PROTEIN C6ORF89"/>
    <property type="match status" value="1"/>
</dbReference>
<sequence length="360" mass="41525">MTTSLGLFTHISRLCKMSKAGLLQQYKKDVENVKNCAKNLGLSDGEVDRIIEESFSEINEQKCSKTKSQKCFYWMKLFGVVLFILMFVYVMLNVNQTTSSIVLRNVQGLIYPGMKLVRFLSVPIIKVFPSLTDLYDESCLVENPFFYVSDLDCTPCKKVYSVIDLTNIDVDETFQSGGPFITMTNQMPVNLSYLQKYIKNNINILTEDVRRFTSNNKSISTLKDLINTNEKTINTLNFHSTWKINKMNPARIVRKIFPRPNFISKWSGQSVERFIMVDSPKSEPYLLPNTECGYVFVVQAFGQRTIVLKPANECKRSCKTLSVVLKQSYVLSYNWWYWRPISLPMENSTETSITYVNSYC</sequence>
<accession>A0A9P0BAD2</accession>
<evidence type="ECO:0000256" key="5">
    <source>
        <dbReference type="ARBA" id="ARBA00022968"/>
    </source>
</evidence>
<evidence type="ECO:0000256" key="6">
    <source>
        <dbReference type="ARBA" id="ARBA00022989"/>
    </source>
</evidence>
<dbReference type="GO" id="GO:0000139">
    <property type="term" value="C:Golgi membrane"/>
    <property type="evidence" value="ECO:0007669"/>
    <property type="project" value="UniProtKB-SubCell"/>
</dbReference>
<organism evidence="10 11">
    <name type="scientific">Brassicogethes aeneus</name>
    <name type="common">Rape pollen beetle</name>
    <name type="synonym">Meligethes aeneus</name>
    <dbReference type="NCBI Taxonomy" id="1431903"/>
    <lineage>
        <taxon>Eukaryota</taxon>
        <taxon>Metazoa</taxon>
        <taxon>Ecdysozoa</taxon>
        <taxon>Arthropoda</taxon>
        <taxon>Hexapoda</taxon>
        <taxon>Insecta</taxon>
        <taxon>Pterygota</taxon>
        <taxon>Neoptera</taxon>
        <taxon>Endopterygota</taxon>
        <taxon>Coleoptera</taxon>
        <taxon>Polyphaga</taxon>
        <taxon>Cucujiformia</taxon>
        <taxon>Nitidulidae</taxon>
        <taxon>Meligethinae</taxon>
        <taxon>Brassicogethes</taxon>
    </lineage>
</organism>
<dbReference type="PANTHER" id="PTHR35259">
    <property type="entry name" value="BOMBESIN RECEPTOR-ACTIVATED PROTEIN C6ORF89"/>
    <property type="match status" value="1"/>
</dbReference>
<keyword evidence="3" id="KW-0963">Cytoplasm</keyword>
<gene>
    <name evidence="10" type="ORF">MELIAE_LOCUS9930</name>
</gene>
<dbReference type="AlphaFoldDB" id="A0A9P0BAD2"/>
<feature type="transmembrane region" description="Helical" evidence="9">
    <location>
        <begin position="71"/>
        <end position="92"/>
    </location>
</feature>
<evidence type="ECO:0000256" key="7">
    <source>
        <dbReference type="ARBA" id="ARBA00023034"/>
    </source>
</evidence>
<keyword evidence="7" id="KW-0333">Golgi apparatus</keyword>
<evidence type="ECO:0000256" key="1">
    <source>
        <dbReference type="ARBA" id="ARBA00004323"/>
    </source>
</evidence>
<keyword evidence="4 9" id="KW-0812">Transmembrane</keyword>
<evidence type="ECO:0000256" key="4">
    <source>
        <dbReference type="ARBA" id="ARBA00022692"/>
    </source>
</evidence>
<evidence type="ECO:0000313" key="11">
    <source>
        <dbReference type="Proteomes" id="UP001154078"/>
    </source>
</evidence>
<keyword evidence="5" id="KW-0735">Signal-anchor</keyword>
<dbReference type="InterPro" id="IPR038757">
    <property type="entry name" value="BRAP"/>
</dbReference>
<name>A0A9P0BAD2_BRAAE</name>
<evidence type="ECO:0000256" key="2">
    <source>
        <dbReference type="ARBA" id="ARBA00004496"/>
    </source>
</evidence>
<keyword evidence="6 9" id="KW-1133">Transmembrane helix</keyword>
<comment type="subcellular location">
    <subcellularLocation>
        <location evidence="2">Cytoplasm</location>
    </subcellularLocation>
    <subcellularLocation>
        <location evidence="1">Golgi apparatus membrane</location>
        <topology evidence="1">Single-pass type II membrane protein</topology>
    </subcellularLocation>
</comment>
<evidence type="ECO:0000256" key="9">
    <source>
        <dbReference type="SAM" id="Phobius"/>
    </source>
</evidence>
<dbReference type="EMBL" id="OV121138">
    <property type="protein sequence ID" value="CAH0560114.1"/>
    <property type="molecule type" value="Genomic_DNA"/>
</dbReference>
<dbReference type="Proteomes" id="UP001154078">
    <property type="component" value="Chromosome 7"/>
</dbReference>
<protein>
    <submittedName>
        <fullName evidence="10">Uncharacterized protein</fullName>
    </submittedName>
</protein>
<keyword evidence="11" id="KW-1185">Reference proteome</keyword>